<dbReference type="GO" id="GO:0005634">
    <property type="term" value="C:nucleus"/>
    <property type="evidence" value="ECO:0007669"/>
    <property type="project" value="UniProtKB-SubCell"/>
</dbReference>
<dbReference type="PROSITE" id="PS51325">
    <property type="entry name" value="ALPHA_BOX"/>
    <property type="match status" value="1"/>
</dbReference>
<dbReference type="EMBL" id="KU726097">
    <property type="protein sequence ID" value="ANN44267.1"/>
    <property type="molecule type" value="Genomic_DNA"/>
</dbReference>
<comment type="similarity">
    <text evidence="5">Belongs to the MATALPHA1 family.</text>
</comment>
<organism evidence="7">
    <name type="scientific">Sclerotinia trifoliorum</name>
    <dbReference type="NCBI Taxonomy" id="28548"/>
    <lineage>
        <taxon>Eukaryota</taxon>
        <taxon>Fungi</taxon>
        <taxon>Dikarya</taxon>
        <taxon>Ascomycota</taxon>
        <taxon>Pezizomycotina</taxon>
        <taxon>Leotiomycetes</taxon>
        <taxon>Helotiales</taxon>
        <taxon>Sclerotiniaceae</taxon>
        <taxon>Sclerotinia</taxon>
    </lineage>
</organism>
<evidence type="ECO:0000259" key="6">
    <source>
        <dbReference type="PROSITE" id="PS51325"/>
    </source>
</evidence>
<dbReference type="Pfam" id="PF04769">
    <property type="entry name" value="MATalpha_HMGbox"/>
    <property type="match status" value="1"/>
</dbReference>
<comment type="subcellular location">
    <subcellularLocation>
        <location evidence="5">Nucleus</location>
    </subcellularLocation>
</comment>
<reference evidence="7" key="1">
    <citation type="journal article" date="2016" name="Sci. Rep.">
        <title>Direct repeat-mediated DNA deletion of the mating type MAT1-2 genes results in unidirectional mating type switching in Sclerotinia trifoliorum.</title>
        <authorList>
            <person name="Xu L."/>
            <person name="Jardini T.M."/>
            <person name="Chen W."/>
        </authorList>
    </citation>
    <scope>NUCLEOTIDE SEQUENCE</scope>
    <source>
        <strain evidence="7">6CWM-G27</strain>
    </source>
</reference>
<dbReference type="InterPro" id="IPR006856">
    <property type="entry name" value="MATalpha_HMGbox"/>
</dbReference>
<dbReference type="GO" id="GO:0008301">
    <property type="term" value="F:DNA binding, bending"/>
    <property type="evidence" value="ECO:0007669"/>
    <property type="project" value="InterPro"/>
</dbReference>
<dbReference type="AlphaFoldDB" id="A0A193DR41"/>
<proteinExistence type="inferred from homology"/>
<protein>
    <submittedName>
        <fullName evidence="7">MAT1-1-1</fullName>
    </submittedName>
</protein>
<evidence type="ECO:0000313" key="7">
    <source>
        <dbReference type="EMBL" id="ANN44267.1"/>
    </source>
</evidence>
<evidence type="ECO:0000256" key="4">
    <source>
        <dbReference type="ARBA" id="ARBA00023242"/>
    </source>
</evidence>
<evidence type="ECO:0000256" key="3">
    <source>
        <dbReference type="ARBA" id="ARBA00023163"/>
    </source>
</evidence>
<evidence type="ECO:0000256" key="2">
    <source>
        <dbReference type="ARBA" id="ARBA00023125"/>
    </source>
</evidence>
<evidence type="ECO:0000256" key="1">
    <source>
        <dbReference type="ARBA" id="ARBA00023015"/>
    </source>
</evidence>
<feature type="domain" description="Alpha box" evidence="6">
    <location>
        <begin position="79"/>
        <end position="136"/>
    </location>
</feature>
<keyword evidence="1 5" id="KW-0805">Transcription regulation</keyword>
<accession>A0A193DR41</accession>
<name>A0A193DR41_9HELO</name>
<sequence length="370" mass="41346">MTTPFGTTPFGTTMQHTMKRQQRKLTTTQYRVSKTATKCRRANDDIQSPTYHTSTSMGRIEGGIQDAAMNTRQTGWVQAPRRSVNSYILFRTFYMILTMLGNLPQKYKSSILSILWRGDPFHTKWSILARAYTLMRDANVKRTVSEFLVLVCPYVGILAVNDYLVNLNWTLETNEEGIVCLRQTFPPDIRSFSAHIASTTLTDLDIITFCGSRGYLPTATAAGIVQGWNHIDPNVDMSIQGCLPVTQHIASTQNAYGAWEMPRDAIVAPPPRPAFDHPLPYTLSAPPPGAPLPTSTLPPPPPWSTGMMAGYWSQDNESIEVNRLVTQFDRFDPTSFGDANNPYVPGVVFRPSNFNEALSRSHDNHSPGWI</sequence>
<keyword evidence="3 5" id="KW-0804">Transcription</keyword>
<keyword evidence="2 5" id="KW-0238">DNA-binding</keyword>
<dbReference type="GO" id="GO:0045895">
    <property type="term" value="P:positive regulation of mating-type specific transcription, DNA-templated"/>
    <property type="evidence" value="ECO:0007669"/>
    <property type="project" value="InterPro"/>
</dbReference>
<keyword evidence="4 5" id="KW-0539">Nucleus</keyword>
<evidence type="ECO:0000256" key="5">
    <source>
        <dbReference type="RuleBase" id="RU003516"/>
    </source>
</evidence>